<reference evidence="5" key="1">
    <citation type="submission" date="2016-10" db="EMBL/GenBank/DDBJ databases">
        <authorList>
            <person name="Varghese N."/>
            <person name="Submissions S."/>
        </authorList>
    </citation>
    <scope>NUCLEOTIDE SEQUENCE [LARGE SCALE GENOMIC DNA]</scope>
    <source>
        <strain evidence="5">DSM 16858</strain>
    </source>
</reference>
<feature type="signal peptide" evidence="2">
    <location>
        <begin position="1"/>
        <end position="20"/>
    </location>
</feature>
<dbReference type="AlphaFoldDB" id="A0A1I0AXG0"/>
<evidence type="ECO:0000313" key="4">
    <source>
        <dbReference type="EMBL" id="SES99066.1"/>
    </source>
</evidence>
<dbReference type="EMBL" id="FOIJ01000001">
    <property type="protein sequence ID" value="SES99066.1"/>
    <property type="molecule type" value="Genomic_DNA"/>
</dbReference>
<accession>A0A1I0AXG0</accession>
<gene>
    <name evidence="4" type="ORF">SAMN05443639_101842</name>
</gene>
<protein>
    <submittedName>
        <fullName evidence="4">Outer membrane protein beta-barrel domain-containing protein</fullName>
    </submittedName>
</protein>
<evidence type="ECO:0000259" key="3">
    <source>
        <dbReference type="Pfam" id="PF13505"/>
    </source>
</evidence>
<sequence>MMRNIWIFAAVLLTAPLANAQRDEGRHTHDGFFLRLQLGGGYNHADAVSADLKLKGGAAGFNAEIGGALTRNFILYGKLWGAAAPGPDIEAGEGLIRGDDDVSLNFSAIGLGASYYIMPSNFYVSGALSFTQLSISVDGERVGETDPGGGLHLGLGKEWWVSDNWGLGLGAEVMFGRIRSDDSNDDWNIANVLVVFSATYN</sequence>
<proteinExistence type="predicted"/>
<dbReference type="RefSeq" id="WP_093515700.1">
    <property type="nucleotide sequence ID" value="NZ_FOIJ01000001.1"/>
</dbReference>
<evidence type="ECO:0000313" key="5">
    <source>
        <dbReference type="Proteomes" id="UP000199181"/>
    </source>
</evidence>
<feature type="chain" id="PRO_5011738254" evidence="2">
    <location>
        <begin position="21"/>
        <end position="201"/>
    </location>
</feature>
<keyword evidence="1 2" id="KW-0732">Signal</keyword>
<evidence type="ECO:0000256" key="2">
    <source>
        <dbReference type="SAM" id="SignalP"/>
    </source>
</evidence>
<dbReference type="SUPFAM" id="SSF56925">
    <property type="entry name" value="OMPA-like"/>
    <property type="match status" value="1"/>
</dbReference>
<feature type="domain" description="Outer membrane protein beta-barrel" evidence="3">
    <location>
        <begin position="9"/>
        <end position="189"/>
    </location>
</feature>
<name>A0A1I0AXG0_9BACT</name>
<dbReference type="Pfam" id="PF13505">
    <property type="entry name" value="OMP_b-brl"/>
    <property type="match status" value="1"/>
</dbReference>
<dbReference type="Gene3D" id="2.40.160.20">
    <property type="match status" value="1"/>
</dbReference>
<keyword evidence="5" id="KW-1185">Reference proteome</keyword>
<dbReference type="InterPro" id="IPR011250">
    <property type="entry name" value="OMP/PagP_B-barrel"/>
</dbReference>
<evidence type="ECO:0000256" key="1">
    <source>
        <dbReference type="ARBA" id="ARBA00022729"/>
    </source>
</evidence>
<dbReference type="Proteomes" id="UP000199181">
    <property type="component" value="Unassembled WGS sequence"/>
</dbReference>
<dbReference type="InterPro" id="IPR027385">
    <property type="entry name" value="Beta-barrel_OMP"/>
</dbReference>
<organism evidence="4 5">
    <name type="scientific">Stigmatella erecta</name>
    <dbReference type="NCBI Taxonomy" id="83460"/>
    <lineage>
        <taxon>Bacteria</taxon>
        <taxon>Pseudomonadati</taxon>
        <taxon>Myxococcota</taxon>
        <taxon>Myxococcia</taxon>
        <taxon>Myxococcales</taxon>
        <taxon>Cystobacterineae</taxon>
        <taxon>Archangiaceae</taxon>
        <taxon>Stigmatella</taxon>
    </lineage>
</organism>